<dbReference type="InterPro" id="IPR053134">
    <property type="entry name" value="RNA-dir_DNA_polymerase"/>
</dbReference>
<proteinExistence type="predicted"/>
<dbReference type="Gene3D" id="3.10.10.10">
    <property type="entry name" value="HIV Type 1 Reverse Transcriptase, subunit A, domain 1"/>
    <property type="match status" value="1"/>
</dbReference>
<dbReference type="CDD" id="cd01647">
    <property type="entry name" value="RT_LTR"/>
    <property type="match status" value="1"/>
</dbReference>
<reference evidence="2" key="1">
    <citation type="submission" date="2021-03" db="EMBL/GenBank/DDBJ databases">
        <title>Draft genome sequence of rust myrtle Austropuccinia psidii MF-1, a brazilian biotype.</title>
        <authorList>
            <person name="Quecine M.C."/>
            <person name="Pachon D.M.R."/>
            <person name="Bonatelli M.L."/>
            <person name="Correr F.H."/>
            <person name="Franceschini L.M."/>
            <person name="Leite T.F."/>
            <person name="Margarido G.R.A."/>
            <person name="Almeida C.A."/>
            <person name="Ferrarezi J.A."/>
            <person name="Labate C.A."/>
        </authorList>
    </citation>
    <scope>NUCLEOTIDE SEQUENCE</scope>
    <source>
        <strain evidence="2">MF-1</strain>
    </source>
</reference>
<dbReference type="PANTHER" id="PTHR24559">
    <property type="entry name" value="TRANSPOSON TY3-I GAG-POL POLYPROTEIN"/>
    <property type="match status" value="1"/>
</dbReference>
<dbReference type="PANTHER" id="PTHR24559:SF454">
    <property type="entry name" value="RIBONUCLEASE H"/>
    <property type="match status" value="1"/>
</dbReference>
<evidence type="ECO:0000313" key="3">
    <source>
        <dbReference type="Proteomes" id="UP000765509"/>
    </source>
</evidence>
<accession>A0A9Q3F3R4</accession>
<sequence>MLRRPPYPASLETQKEIEKHINEPPDMDAIQRIGHNGIVEITTIVLITWNDEKYRLCGDFRALKNYTKADRYPIPRIPYALDKLAKAKNINKMDCMKGFQQNQVKPNFMKLLRIIYHIGIYEYTRMPFGIKKAPAHFQRMMDTKRPEEILEGWMVVCIDEIII</sequence>
<dbReference type="InterPro" id="IPR043502">
    <property type="entry name" value="DNA/RNA_pol_sf"/>
</dbReference>
<dbReference type="AlphaFoldDB" id="A0A9Q3F3R4"/>
<dbReference type="InterPro" id="IPR043128">
    <property type="entry name" value="Rev_trsase/Diguanyl_cyclase"/>
</dbReference>
<dbReference type="SUPFAM" id="SSF56672">
    <property type="entry name" value="DNA/RNA polymerases"/>
    <property type="match status" value="1"/>
</dbReference>
<dbReference type="Proteomes" id="UP000765509">
    <property type="component" value="Unassembled WGS sequence"/>
</dbReference>
<comment type="caution">
    <text evidence="2">The sequence shown here is derived from an EMBL/GenBank/DDBJ whole genome shotgun (WGS) entry which is preliminary data.</text>
</comment>
<name>A0A9Q3F3R4_9BASI</name>
<dbReference type="EMBL" id="AVOT02035769">
    <property type="protein sequence ID" value="MBW0530165.1"/>
    <property type="molecule type" value="Genomic_DNA"/>
</dbReference>
<organism evidence="2 3">
    <name type="scientific">Austropuccinia psidii MF-1</name>
    <dbReference type="NCBI Taxonomy" id="1389203"/>
    <lineage>
        <taxon>Eukaryota</taxon>
        <taxon>Fungi</taxon>
        <taxon>Dikarya</taxon>
        <taxon>Basidiomycota</taxon>
        <taxon>Pucciniomycotina</taxon>
        <taxon>Pucciniomycetes</taxon>
        <taxon>Pucciniales</taxon>
        <taxon>Sphaerophragmiaceae</taxon>
        <taxon>Austropuccinia</taxon>
    </lineage>
</organism>
<evidence type="ECO:0000259" key="1">
    <source>
        <dbReference type="Pfam" id="PF00078"/>
    </source>
</evidence>
<dbReference type="Pfam" id="PF00078">
    <property type="entry name" value="RVT_1"/>
    <property type="match status" value="1"/>
</dbReference>
<gene>
    <name evidence="2" type="ORF">O181_069880</name>
</gene>
<protein>
    <recommendedName>
        <fullName evidence="1">Reverse transcriptase domain-containing protein</fullName>
    </recommendedName>
</protein>
<evidence type="ECO:0000313" key="2">
    <source>
        <dbReference type="EMBL" id="MBW0530165.1"/>
    </source>
</evidence>
<keyword evidence="3" id="KW-1185">Reference proteome</keyword>
<dbReference type="Gene3D" id="3.30.70.270">
    <property type="match status" value="1"/>
</dbReference>
<feature type="domain" description="Reverse transcriptase" evidence="1">
    <location>
        <begin position="52"/>
        <end position="143"/>
    </location>
</feature>
<dbReference type="InterPro" id="IPR000477">
    <property type="entry name" value="RT_dom"/>
</dbReference>